<evidence type="ECO:0000256" key="7">
    <source>
        <dbReference type="ARBA" id="ARBA00022833"/>
    </source>
</evidence>
<feature type="transmembrane region" description="Helical" evidence="11">
    <location>
        <begin position="7"/>
        <end position="28"/>
    </location>
</feature>
<accession>W4QB87</accession>
<dbReference type="PANTHER" id="PTHR42837:SF2">
    <property type="entry name" value="MEMBRANE METALLOPROTEASE ARASP2, CHLOROPLASTIC-RELATED"/>
    <property type="match status" value="1"/>
</dbReference>
<dbReference type="AlphaFoldDB" id="W4QB87"/>
<keyword evidence="7 11" id="KW-0862">Zinc</keyword>
<dbReference type="SMART" id="SM00228">
    <property type="entry name" value="PDZ"/>
    <property type="match status" value="1"/>
</dbReference>
<evidence type="ECO:0000313" key="14">
    <source>
        <dbReference type="Proteomes" id="UP000018895"/>
    </source>
</evidence>
<evidence type="ECO:0000256" key="3">
    <source>
        <dbReference type="ARBA" id="ARBA00007931"/>
    </source>
</evidence>
<keyword evidence="6 11" id="KW-0378">Hydrolase</keyword>
<dbReference type="STRING" id="1236971.JCM9152_627"/>
<dbReference type="MEROPS" id="M50.011"/>
<dbReference type="Pfam" id="PF17820">
    <property type="entry name" value="PDZ_6"/>
    <property type="match status" value="1"/>
</dbReference>
<protein>
    <recommendedName>
        <fullName evidence="11">Zinc metalloprotease</fullName>
        <ecNumber evidence="11">3.4.24.-</ecNumber>
    </recommendedName>
</protein>
<dbReference type="GO" id="GO:0046872">
    <property type="term" value="F:metal ion binding"/>
    <property type="evidence" value="ECO:0007669"/>
    <property type="project" value="UniProtKB-KW"/>
</dbReference>
<evidence type="ECO:0000256" key="9">
    <source>
        <dbReference type="ARBA" id="ARBA00023049"/>
    </source>
</evidence>
<comment type="cofactor">
    <cofactor evidence="1 11">
        <name>Zn(2+)</name>
        <dbReference type="ChEBI" id="CHEBI:29105"/>
    </cofactor>
</comment>
<gene>
    <name evidence="13" type="ORF">JCM9152_627</name>
</gene>
<dbReference type="GO" id="GO:0004222">
    <property type="term" value="F:metalloendopeptidase activity"/>
    <property type="evidence" value="ECO:0007669"/>
    <property type="project" value="InterPro"/>
</dbReference>
<evidence type="ECO:0000256" key="11">
    <source>
        <dbReference type="RuleBase" id="RU362031"/>
    </source>
</evidence>
<proteinExistence type="inferred from homology"/>
<keyword evidence="9 11" id="KW-0482">Metalloprotease</keyword>
<name>W4QB87_9BACI</name>
<dbReference type="Pfam" id="PF02163">
    <property type="entry name" value="Peptidase_M50"/>
    <property type="match status" value="1"/>
</dbReference>
<feature type="domain" description="PDZ" evidence="12">
    <location>
        <begin position="191"/>
        <end position="259"/>
    </location>
</feature>
<dbReference type="GO" id="GO:0006508">
    <property type="term" value="P:proteolysis"/>
    <property type="evidence" value="ECO:0007669"/>
    <property type="project" value="UniProtKB-KW"/>
</dbReference>
<keyword evidence="14" id="KW-1185">Reference proteome</keyword>
<evidence type="ECO:0000256" key="1">
    <source>
        <dbReference type="ARBA" id="ARBA00001947"/>
    </source>
</evidence>
<dbReference type="PANTHER" id="PTHR42837">
    <property type="entry name" value="REGULATOR OF SIGMA-E PROTEASE RSEP"/>
    <property type="match status" value="1"/>
</dbReference>
<dbReference type="EC" id="3.4.24.-" evidence="11"/>
<dbReference type="CDD" id="cd06163">
    <property type="entry name" value="S2P-M50_PDZ_RseP-like"/>
    <property type="match status" value="1"/>
</dbReference>
<dbReference type="CDD" id="cd23081">
    <property type="entry name" value="cpPDZ_EcRseP-like"/>
    <property type="match status" value="1"/>
</dbReference>
<comment type="caution">
    <text evidence="13">The sequence shown here is derived from an EMBL/GenBank/DDBJ whole genome shotgun (WGS) entry which is preliminary data.</text>
</comment>
<evidence type="ECO:0000256" key="8">
    <source>
        <dbReference type="ARBA" id="ARBA00022989"/>
    </source>
</evidence>
<dbReference type="Proteomes" id="UP000018895">
    <property type="component" value="Unassembled WGS sequence"/>
</dbReference>
<feature type="transmembrane region" description="Helical" evidence="11">
    <location>
        <begin position="171"/>
        <end position="195"/>
    </location>
</feature>
<dbReference type="NCBIfam" id="TIGR00054">
    <property type="entry name" value="RIP metalloprotease RseP"/>
    <property type="match status" value="1"/>
</dbReference>
<evidence type="ECO:0000256" key="10">
    <source>
        <dbReference type="ARBA" id="ARBA00023136"/>
    </source>
</evidence>
<evidence type="ECO:0000256" key="5">
    <source>
        <dbReference type="ARBA" id="ARBA00022692"/>
    </source>
</evidence>
<comment type="subcellular location">
    <subcellularLocation>
        <location evidence="2">Membrane</location>
        <topology evidence="2">Multi-pass membrane protein</topology>
    </subcellularLocation>
</comment>
<dbReference type="Gene3D" id="2.30.42.10">
    <property type="match status" value="1"/>
</dbReference>
<dbReference type="EMBL" id="BAUU01000003">
    <property type="protein sequence ID" value="GAE29280.1"/>
    <property type="molecule type" value="Genomic_DNA"/>
</dbReference>
<reference evidence="13" key="1">
    <citation type="journal article" date="2014" name="Genome Announc.">
        <title>Draft Genome Sequences of Three Alkaliphilic Bacillus Strains, Bacillus wakoensis JCM 9140T, Bacillus akibai JCM 9157T, and Bacillus hemicellulosilyticus JCM 9152T.</title>
        <authorList>
            <person name="Yuki M."/>
            <person name="Oshima K."/>
            <person name="Suda W."/>
            <person name="Oshida Y."/>
            <person name="Kitamura K."/>
            <person name="Iida T."/>
            <person name="Hattori M."/>
            <person name="Ohkuma M."/>
        </authorList>
    </citation>
    <scope>NUCLEOTIDE SEQUENCE [LARGE SCALE GENOMIC DNA]</scope>
    <source>
        <strain evidence="13">JCM 9152</strain>
    </source>
</reference>
<dbReference type="InterPro" id="IPR041489">
    <property type="entry name" value="PDZ_6"/>
</dbReference>
<feature type="transmembrane region" description="Helical" evidence="11">
    <location>
        <begin position="394"/>
        <end position="413"/>
    </location>
</feature>
<keyword evidence="11" id="KW-0479">Metal-binding</keyword>
<sequence length="421" mass="46761">MQSIQTILAVIVIFGLLVSIHEWGHLYFAKRAGILCREFAIGFGPKIYSFKKNETVYTIRLLPLGGFVRMAGEDPEMIHIKPGYEIGLVFNQKGKVSQIIINNKSKHPEAQVVQVERIDLEKQLIVEAYNQEGELVQYEIDEKAHYIQDEQATQIAPWNRQFGSKSVGQRAMAIFAGPLMNFVLAVVILIAYALLQGMPVDEARIGDVTNDGVAIAAGLQKDDVVLSINNHSLSTWEEMTSIIQEHPNEELIFEVEREGETLIIPVVPEVREGQFGENEGFVGIRGPTEFSIVGAVQFGFTQTYMFASMIFEVLGMLFTGEFKLDYVSGPVGIYNYTGEAAALGIFVLMQWAAALSVNLGIINLLPLPAMDGGRLTFIGLEALRGKPIDPQKEGFVHFIGFVLLMLLVIVVTWNDITTLFM</sequence>
<evidence type="ECO:0000313" key="13">
    <source>
        <dbReference type="EMBL" id="GAE29280.1"/>
    </source>
</evidence>
<evidence type="ECO:0000256" key="2">
    <source>
        <dbReference type="ARBA" id="ARBA00004141"/>
    </source>
</evidence>
<evidence type="ECO:0000256" key="4">
    <source>
        <dbReference type="ARBA" id="ARBA00022670"/>
    </source>
</evidence>
<keyword evidence="4 13" id="KW-0645">Protease</keyword>
<dbReference type="GO" id="GO:0016020">
    <property type="term" value="C:membrane"/>
    <property type="evidence" value="ECO:0007669"/>
    <property type="project" value="UniProtKB-SubCell"/>
</dbReference>
<organism evidence="13 14">
    <name type="scientific">Halalkalibacter hemicellulosilyticusJCM 9152</name>
    <dbReference type="NCBI Taxonomy" id="1236971"/>
    <lineage>
        <taxon>Bacteria</taxon>
        <taxon>Bacillati</taxon>
        <taxon>Bacillota</taxon>
        <taxon>Bacilli</taxon>
        <taxon>Bacillales</taxon>
        <taxon>Bacillaceae</taxon>
        <taxon>Halalkalibacter</taxon>
    </lineage>
</organism>
<keyword evidence="10 11" id="KW-0472">Membrane</keyword>
<feature type="transmembrane region" description="Helical" evidence="11">
    <location>
        <begin position="340"/>
        <end position="365"/>
    </location>
</feature>
<dbReference type="InterPro" id="IPR001478">
    <property type="entry name" value="PDZ"/>
</dbReference>
<keyword evidence="8 11" id="KW-1133">Transmembrane helix</keyword>
<feature type="transmembrane region" description="Helical" evidence="11">
    <location>
        <begin position="303"/>
        <end position="320"/>
    </location>
</feature>
<evidence type="ECO:0000256" key="6">
    <source>
        <dbReference type="ARBA" id="ARBA00022801"/>
    </source>
</evidence>
<comment type="similarity">
    <text evidence="3 11">Belongs to the peptidase M50B family.</text>
</comment>
<evidence type="ECO:0000259" key="12">
    <source>
        <dbReference type="SMART" id="SM00228"/>
    </source>
</evidence>
<dbReference type="SUPFAM" id="SSF50156">
    <property type="entry name" value="PDZ domain-like"/>
    <property type="match status" value="1"/>
</dbReference>
<dbReference type="InterPro" id="IPR008915">
    <property type="entry name" value="Peptidase_M50"/>
</dbReference>
<dbReference type="InterPro" id="IPR004387">
    <property type="entry name" value="Pept_M50_Zn"/>
</dbReference>
<keyword evidence="5 11" id="KW-0812">Transmembrane</keyword>
<dbReference type="InterPro" id="IPR036034">
    <property type="entry name" value="PDZ_sf"/>
</dbReference>